<feature type="transmembrane region" description="Helical" evidence="1">
    <location>
        <begin position="24"/>
        <end position="47"/>
    </location>
</feature>
<evidence type="ECO:0000313" key="2">
    <source>
        <dbReference type="EMBL" id="VEU59825.1"/>
    </source>
</evidence>
<keyword evidence="1" id="KW-0472">Membrane</keyword>
<sequence length="100" mass="11928">MFLKFLYVIFRIFQNADDFPKKSFVFSLFLLSWVTILLVTFIFAFIYTIKRDKTILKDNNIKDNKLIFIKNVKSFGIVISVFLVLFIILLYYTIIYGMSL</sequence>
<proteinExistence type="predicted"/>
<reference evidence="2 3" key="1">
    <citation type="submission" date="2019-01" db="EMBL/GenBank/DDBJ databases">
        <authorList>
            <consortium name="Pathogen Informatics"/>
        </authorList>
    </citation>
    <scope>NUCLEOTIDE SEQUENCE [LARGE SCALE GENOMIC DNA]</scope>
    <source>
        <strain evidence="2 3">NCTC10166</strain>
    </source>
</reference>
<evidence type="ECO:0000313" key="3">
    <source>
        <dbReference type="Proteomes" id="UP000289440"/>
    </source>
</evidence>
<keyword evidence="1" id="KW-0812">Transmembrane</keyword>
<dbReference type="Proteomes" id="UP000289440">
    <property type="component" value="Chromosome"/>
</dbReference>
<keyword evidence="3" id="KW-1185">Reference proteome</keyword>
<dbReference type="KEGG" id="mnu:NCTC10166_00811"/>
<dbReference type="AlphaFoldDB" id="A0A449A6D7"/>
<organism evidence="2 3">
    <name type="scientific">Mesomycoplasma neurolyticum</name>
    <dbReference type="NCBI Taxonomy" id="2120"/>
    <lineage>
        <taxon>Bacteria</taxon>
        <taxon>Bacillati</taxon>
        <taxon>Mycoplasmatota</taxon>
        <taxon>Mycoplasmoidales</taxon>
        <taxon>Metamycoplasmataceae</taxon>
        <taxon>Mesomycoplasma</taxon>
    </lineage>
</organism>
<evidence type="ECO:0000256" key="1">
    <source>
        <dbReference type="SAM" id="Phobius"/>
    </source>
</evidence>
<gene>
    <name evidence="2" type="ORF">NCTC10166_00811</name>
</gene>
<name>A0A449A6D7_9BACT</name>
<dbReference type="EMBL" id="LR214951">
    <property type="protein sequence ID" value="VEU59825.1"/>
    <property type="molecule type" value="Genomic_DNA"/>
</dbReference>
<feature type="transmembrane region" description="Helical" evidence="1">
    <location>
        <begin position="75"/>
        <end position="98"/>
    </location>
</feature>
<keyword evidence="1" id="KW-1133">Transmembrane helix</keyword>
<accession>A0A449A6D7</accession>
<protein>
    <submittedName>
        <fullName evidence="2">Uncharacterized protein</fullName>
    </submittedName>
</protein>